<organism evidence="3 4">
    <name type="scientific">Cardiocondyla obscurior</name>
    <dbReference type="NCBI Taxonomy" id="286306"/>
    <lineage>
        <taxon>Eukaryota</taxon>
        <taxon>Metazoa</taxon>
        <taxon>Ecdysozoa</taxon>
        <taxon>Arthropoda</taxon>
        <taxon>Hexapoda</taxon>
        <taxon>Insecta</taxon>
        <taxon>Pterygota</taxon>
        <taxon>Neoptera</taxon>
        <taxon>Endopterygota</taxon>
        <taxon>Hymenoptera</taxon>
        <taxon>Apocrita</taxon>
        <taxon>Aculeata</taxon>
        <taxon>Formicoidea</taxon>
        <taxon>Formicidae</taxon>
        <taxon>Myrmicinae</taxon>
        <taxon>Cardiocondyla</taxon>
    </lineage>
</organism>
<dbReference type="InterPro" id="IPR013594">
    <property type="entry name" value="Dynein_heavy_tail"/>
</dbReference>
<evidence type="ECO:0000313" key="4">
    <source>
        <dbReference type="Proteomes" id="UP001430953"/>
    </source>
</evidence>
<dbReference type="PANTHER" id="PTHR46532">
    <property type="entry name" value="MALE FERTILITY FACTOR KL5"/>
    <property type="match status" value="1"/>
</dbReference>
<evidence type="ECO:0000259" key="2">
    <source>
        <dbReference type="Pfam" id="PF08385"/>
    </source>
</evidence>
<reference evidence="3 4" key="1">
    <citation type="submission" date="2023-03" db="EMBL/GenBank/DDBJ databases">
        <title>High recombination rates correlate with genetic variation in Cardiocondyla obscurior ants.</title>
        <authorList>
            <person name="Errbii M."/>
        </authorList>
    </citation>
    <scope>NUCLEOTIDE SEQUENCE [LARGE SCALE GENOMIC DNA]</scope>
    <source>
        <strain evidence="3">Alpha-2009</strain>
        <tissue evidence="3">Whole body</tissue>
    </source>
</reference>
<dbReference type="GO" id="GO:0051959">
    <property type="term" value="F:dynein light intermediate chain binding"/>
    <property type="evidence" value="ECO:0007669"/>
    <property type="project" value="InterPro"/>
</dbReference>
<proteinExistence type="predicted"/>
<dbReference type="GO" id="GO:0005858">
    <property type="term" value="C:axonemal dynein complex"/>
    <property type="evidence" value="ECO:0007669"/>
    <property type="project" value="TreeGrafter"/>
</dbReference>
<dbReference type="Pfam" id="PF08385">
    <property type="entry name" value="DHC_N1"/>
    <property type="match status" value="1"/>
</dbReference>
<feature type="region of interest" description="Disordered" evidence="1">
    <location>
        <begin position="1"/>
        <end position="33"/>
    </location>
</feature>
<comment type="caution">
    <text evidence="3">The sequence shown here is derived from an EMBL/GenBank/DDBJ whole genome shotgun (WGS) entry which is preliminary data.</text>
</comment>
<name>A0AAW2FD72_9HYME</name>
<dbReference type="Proteomes" id="UP001430953">
    <property type="component" value="Unassembled WGS sequence"/>
</dbReference>
<accession>A0AAW2FD72</accession>
<feature type="compositionally biased region" description="Acidic residues" evidence="1">
    <location>
        <begin position="17"/>
        <end position="33"/>
    </location>
</feature>
<dbReference type="PANTHER" id="PTHR46532:SF11">
    <property type="entry name" value="DYNEIN AXONEMAL HEAVY CHAIN 12"/>
    <property type="match status" value="1"/>
</dbReference>
<protein>
    <recommendedName>
        <fullName evidence="2">Dynein heavy chain tail domain-containing protein</fullName>
    </recommendedName>
</protein>
<evidence type="ECO:0000256" key="1">
    <source>
        <dbReference type="SAM" id="MobiDB-lite"/>
    </source>
</evidence>
<dbReference type="GO" id="GO:0045505">
    <property type="term" value="F:dynein intermediate chain binding"/>
    <property type="evidence" value="ECO:0007669"/>
    <property type="project" value="InterPro"/>
</dbReference>
<feature type="domain" description="Dynein heavy chain tail" evidence="2">
    <location>
        <begin position="236"/>
        <end position="594"/>
    </location>
</feature>
<sequence length="657" mass="77749">MEKINKSPLESHREFLDMETDEEDFDRQESPETEEELAFEPVKPIFKEHDLNKLVQYVKDLTIFPSIKDEDWKNCCAMVYEYFENPAFTLLCIYFQADTLKAQLSIPDNDQVDFVYFLRTPWHVFTVDNFHTTVAFGSINSNAMMCVLRVMENMYTTVARENGEWPEIIRNNLFFNLHNFLMCLTEWVYKPIGLIKLYVPAESLADISTPSRNEKPNLLETDSSRVSTETKKALIDRFERTVRYWIRQIRQVLKSTSTSKDEQTIFNILQYWIARYFNLCCLHDQLSSVEIQSILRLLENVCSPSVHAFQFLTLKLREELEQAASNITYLKVLSEACDNLKCLDDVEGATKKIFFIILFIWTESPFYNILSNIEVLCQAVSTQIVHQCKNYIDLQVILEGQAENGINILWKCISCCQTYKMIYNEVMKITALIQSSNTWDVNERLIFNYIDTFVQRCYDIIEICDSSIVFGRCNKVGMIGGPRGIEYDAYCRQIENLFYESLDEIKLIRDDILNLTKSSWLENMLKFRKFVTELESMVKNLINCIFEEVRNVEEGIEAIYALQRFKHKESLRDILFKKWLQVWEIFNKEIESYSNVRILFETKYIPFQCYTKDAIKMCIKQYLERLFHMMMNMSDWIGDCAAKEYILERYEHTMRFV</sequence>
<dbReference type="InterPro" id="IPR026983">
    <property type="entry name" value="DHC"/>
</dbReference>
<feature type="compositionally biased region" description="Basic and acidic residues" evidence="1">
    <location>
        <begin position="1"/>
        <end position="16"/>
    </location>
</feature>
<gene>
    <name evidence="3" type="ORF">PUN28_012292</name>
</gene>
<dbReference type="EMBL" id="JADYXP020000012">
    <property type="protein sequence ID" value="KAL0112939.1"/>
    <property type="molecule type" value="Genomic_DNA"/>
</dbReference>
<dbReference type="AlphaFoldDB" id="A0AAW2FD72"/>
<evidence type="ECO:0000313" key="3">
    <source>
        <dbReference type="EMBL" id="KAL0112939.1"/>
    </source>
</evidence>
<dbReference type="GO" id="GO:0007018">
    <property type="term" value="P:microtubule-based movement"/>
    <property type="evidence" value="ECO:0007669"/>
    <property type="project" value="InterPro"/>
</dbReference>
<keyword evidence="4" id="KW-1185">Reference proteome</keyword>